<dbReference type="AlphaFoldDB" id="A0A8S2PC45"/>
<dbReference type="EMBL" id="CAJOBI010005962">
    <property type="protein sequence ID" value="CAF4047440.1"/>
    <property type="molecule type" value="Genomic_DNA"/>
</dbReference>
<organism evidence="1 2">
    <name type="scientific">Rotaria magnacalcarata</name>
    <dbReference type="NCBI Taxonomy" id="392030"/>
    <lineage>
        <taxon>Eukaryota</taxon>
        <taxon>Metazoa</taxon>
        <taxon>Spiralia</taxon>
        <taxon>Gnathifera</taxon>
        <taxon>Rotifera</taxon>
        <taxon>Eurotatoria</taxon>
        <taxon>Bdelloidea</taxon>
        <taxon>Philodinida</taxon>
        <taxon>Philodinidae</taxon>
        <taxon>Rotaria</taxon>
    </lineage>
</organism>
<dbReference type="SUPFAM" id="SSF51092">
    <property type="entry name" value="Vitelline membrane outer protein-I (VMO-I)"/>
    <property type="match status" value="1"/>
</dbReference>
<reference evidence="1" key="1">
    <citation type="submission" date="2021-02" db="EMBL/GenBank/DDBJ databases">
        <authorList>
            <person name="Nowell W R."/>
        </authorList>
    </citation>
    <scope>NUCLEOTIDE SEQUENCE</scope>
</reference>
<evidence type="ECO:0000313" key="2">
    <source>
        <dbReference type="Proteomes" id="UP000676336"/>
    </source>
</evidence>
<dbReference type="InterPro" id="IPR036706">
    <property type="entry name" value="VOMI_sf"/>
</dbReference>
<evidence type="ECO:0000313" key="1">
    <source>
        <dbReference type="EMBL" id="CAF4047440.1"/>
    </source>
</evidence>
<dbReference type="PANTHER" id="PTHR18841:SF0">
    <property type="entry name" value="VITELLINE MEMBRANE OUTER LAYER 1 HOMOLOG A-RELATED"/>
    <property type="match status" value="1"/>
</dbReference>
<dbReference type="PANTHER" id="PTHR18841">
    <property type="entry name" value="VITELLINE MEMBRANE OUTER LAYER PROTEIN I-RELATED"/>
    <property type="match status" value="1"/>
</dbReference>
<name>A0A8S2PC45_9BILA</name>
<dbReference type="Pfam" id="PF03762">
    <property type="entry name" value="VOMI"/>
    <property type="match status" value="1"/>
</dbReference>
<gene>
    <name evidence="1" type="ORF">SMN809_LOCUS14458</name>
</gene>
<evidence type="ECO:0008006" key="3">
    <source>
        <dbReference type="Google" id="ProtNLM"/>
    </source>
</evidence>
<dbReference type="Gene3D" id="2.100.10.20">
    <property type="entry name" value="Vitelline membrane outer layer protein I (VOMI)"/>
    <property type="match status" value="1"/>
</dbReference>
<protein>
    <recommendedName>
        <fullName evidence="3">Vitelline membrane outer layer 1-like protein</fullName>
    </recommendedName>
</protein>
<sequence>MVYCDANTWAIGFRQRVEASCGDCDDTALNALELLCGKKDGTYVKSISPHNGFWGDWSDAVRCPGRNNFLNGVSFKIEESQEKGDDTAVNDGKFACTRSSEIVASNGTPRGSWKSMKNCPRSTAICGFSLKIENVQHENDDTAANGAKFDCCAL</sequence>
<dbReference type="GO" id="GO:0005615">
    <property type="term" value="C:extracellular space"/>
    <property type="evidence" value="ECO:0007669"/>
    <property type="project" value="TreeGrafter"/>
</dbReference>
<comment type="caution">
    <text evidence="1">The sequence shown here is derived from an EMBL/GenBank/DDBJ whole genome shotgun (WGS) entry which is preliminary data.</text>
</comment>
<accession>A0A8S2PC45</accession>
<proteinExistence type="predicted"/>
<dbReference type="Proteomes" id="UP000676336">
    <property type="component" value="Unassembled WGS sequence"/>
</dbReference>
<dbReference type="InterPro" id="IPR005515">
    <property type="entry name" value="VOMI"/>
</dbReference>